<feature type="compositionally biased region" description="Low complexity" evidence="1">
    <location>
        <begin position="351"/>
        <end position="363"/>
    </location>
</feature>
<feature type="compositionally biased region" description="Basic and acidic residues" evidence="1">
    <location>
        <begin position="365"/>
        <end position="375"/>
    </location>
</feature>
<dbReference type="Pfam" id="PF02720">
    <property type="entry name" value="DUF222"/>
    <property type="match status" value="1"/>
</dbReference>
<dbReference type="Proteomes" id="UP000319263">
    <property type="component" value="Chromosome"/>
</dbReference>
<evidence type="ECO:0000313" key="3">
    <source>
        <dbReference type="EMBL" id="QDP95694.1"/>
    </source>
</evidence>
<keyword evidence="4" id="KW-1185">Reference proteome</keyword>
<dbReference type="EMBL" id="CP041692">
    <property type="protein sequence ID" value="QDP95694.1"/>
    <property type="molecule type" value="Genomic_DNA"/>
</dbReference>
<accession>A0A516PWY7</accession>
<dbReference type="RefSeq" id="WP_143985662.1">
    <property type="nucleotide sequence ID" value="NZ_CP041692.1"/>
</dbReference>
<feature type="region of interest" description="Disordered" evidence="1">
    <location>
        <begin position="278"/>
        <end position="394"/>
    </location>
</feature>
<feature type="domain" description="DUF222" evidence="2">
    <location>
        <begin position="70"/>
        <end position="225"/>
    </location>
</feature>
<gene>
    <name evidence="3" type="ORF">FOE78_07045</name>
</gene>
<evidence type="ECO:0000256" key="1">
    <source>
        <dbReference type="SAM" id="MobiDB-lite"/>
    </source>
</evidence>
<name>A0A516PWY7_9ACTN</name>
<protein>
    <recommendedName>
        <fullName evidence="2">DUF222 domain-containing protein</fullName>
    </recommendedName>
</protein>
<evidence type="ECO:0000313" key="4">
    <source>
        <dbReference type="Proteomes" id="UP000319263"/>
    </source>
</evidence>
<proteinExistence type="predicted"/>
<dbReference type="OrthoDB" id="3790359at2"/>
<organism evidence="3 4">
    <name type="scientific">Microlunatus elymi</name>
    <dbReference type="NCBI Taxonomy" id="2596828"/>
    <lineage>
        <taxon>Bacteria</taxon>
        <taxon>Bacillati</taxon>
        <taxon>Actinomycetota</taxon>
        <taxon>Actinomycetes</taxon>
        <taxon>Propionibacteriales</taxon>
        <taxon>Propionibacteriaceae</taxon>
        <taxon>Microlunatus</taxon>
    </lineage>
</organism>
<dbReference type="AlphaFoldDB" id="A0A516PWY7"/>
<sequence>MIQEPDTTRELAGRFHDRVRDEIMAQNDQLIIAALWADQHPPDGLPRTGAVSLVAERAVRPGGEGTPEVAEFAAAELAPEGGISVGAAKALIADVLDLRHRLPLIWRLVQTGQVRAWVARRVAVQTRHLSLAQAGRADQLLAAAIQGPIGPVRLDNRIKAALLTVDAEHMAQLAAQALRMRGVWVGQSNTDGVTEVVLRMDAPGAIALKARIDQLARILMHAPEPIPGVPDRNPQSFDEWQAVAAEVAANSLLAAKILIEHDQPDLFDAFADLYAPPASHARGPHETPPDRYPANEADLAPTDPGREAPDPDEPPLPEDLPPDDADLLDDPNAGDSGQGSDDHDHAAGAYDSGPSTGSGTDGSATDDHGRPRPGDRPPASGDRRSAHHPPGRQALPAAFDSELRDAYRDQALRALLRALDPRRLATPVTLHVHCTADGLARQPATTAAGMGRPAVVRQARVPNREVQDAPIARIEEIGPVLLDQVRAWFGSGAVIDLQPVIDVAGIQPVDAYEVPAAMREALFLRTPASAFPYSNQVNRAMDADHTIPYRREPNPAGQTGLQNLGLLGRAEHRFKTHGRIAIRQPVPGTYLWRTFTGRVIVVNDTGTHDLGINTFADTIWQAARRPAA</sequence>
<evidence type="ECO:0000259" key="2">
    <source>
        <dbReference type="Pfam" id="PF02720"/>
    </source>
</evidence>
<reference evidence="3 4" key="1">
    <citation type="submission" date="2019-07" db="EMBL/GenBank/DDBJ databases">
        <title>Microlunatus dokdonensis sp. nov. isolated from the rhizospheric soil of the wild plant Elymus tsukushiensis.</title>
        <authorList>
            <person name="Ghim S.-Y."/>
            <person name="Hwang Y.-J."/>
            <person name="Son J.-S."/>
            <person name="Shin J.-H."/>
        </authorList>
    </citation>
    <scope>NUCLEOTIDE SEQUENCE [LARGE SCALE GENOMIC DNA]</scope>
    <source>
        <strain evidence="3 4">KUDC0627</strain>
    </source>
</reference>
<feature type="compositionally biased region" description="Low complexity" evidence="1">
    <location>
        <begin position="330"/>
        <end position="339"/>
    </location>
</feature>
<dbReference type="InterPro" id="IPR003870">
    <property type="entry name" value="DUF222"/>
</dbReference>
<feature type="compositionally biased region" description="Acidic residues" evidence="1">
    <location>
        <begin position="310"/>
        <end position="329"/>
    </location>
</feature>
<dbReference type="KEGG" id="mik:FOE78_07045"/>